<keyword evidence="1" id="KW-0285">Flavoprotein</keyword>
<dbReference type="InterPro" id="IPR019952">
    <property type="entry name" value="F420_OxRdatse_Rv1855c_pred"/>
</dbReference>
<reference evidence="6 7" key="1">
    <citation type="submission" date="2020-07" db="EMBL/GenBank/DDBJ databases">
        <title>Mycobacterium kansasii (former subtype) with zoonotic potential isolated from diseased indoor pet cat, Japan.</title>
        <authorList>
            <person name="Fukano H."/>
            <person name="Terazono T."/>
            <person name="Hoshino Y."/>
        </authorList>
    </citation>
    <scope>NUCLEOTIDE SEQUENCE [LARGE SCALE GENOMIC DNA]</scope>
    <source>
        <strain evidence="6 7">Kuro-I</strain>
    </source>
</reference>
<dbReference type="AlphaFoldDB" id="A0A7G1I2V6"/>
<feature type="domain" description="Luciferase-like" evidence="5">
    <location>
        <begin position="25"/>
        <end position="272"/>
    </location>
</feature>
<dbReference type="NCBIfam" id="TIGR03619">
    <property type="entry name" value="F420_Rv2161c"/>
    <property type="match status" value="1"/>
</dbReference>
<dbReference type="InterPro" id="IPR036661">
    <property type="entry name" value="Luciferase-like_sf"/>
</dbReference>
<evidence type="ECO:0000256" key="2">
    <source>
        <dbReference type="ARBA" id="ARBA00022643"/>
    </source>
</evidence>
<dbReference type="Proteomes" id="UP000516380">
    <property type="component" value="Chromosome"/>
</dbReference>
<dbReference type="SUPFAM" id="SSF51679">
    <property type="entry name" value="Bacterial luciferase-like"/>
    <property type="match status" value="1"/>
</dbReference>
<dbReference type="GO" id="GO:0046306">
    <property type="term" value="P:alkanesulfonate catabolic process"/>
    <property type="evidence" value="ECO:0007669"/>
    <property type="project" value="TreeGrafter"/>
</dbReference>
<keyword evidence="4" id="KW-0503">Monooxygenase</keyword>
<dbReference type="NCBIfam" id="TIGR03560">
    <property type="entry name" value="F420_Rv1855c"/>
    <property type="match status" value="1"/>
</dbReference>
<evidence type="ECO:0000313" key="6">
    <source>
        <dbReference type="EMBL" id="BCI85360.1"/>
    </source>
</evidence>
<dbReference type="InterPro" id="IPR011251">
    <property type="entry name" value="Luciferase-like_dom"/>
</dbReference>
<organism evidence="6 7">
    <name type="scientific">Mycobacterium kansasii</name>
    <dbReference type="NCBI Taxonomy" id="1768"/>
    <lineage>
        <taxon>Bacteria</taxon>
        <taxon>Bacillati</taxon>
        <taxon>Actinomycetota</taxon>
        <taxon>Actinomycetes</taxon>
        <taxon>Mycobacteriales</taxon>
        <taxon>Mycobacteriaceae</taxon>
        <taxon>Mycobacterium</taxon>
    </lineage>
</organism>
<sequence length="390" mass="42704">MKIAGSNDPHFGLVLALTVNGLAVSSYPDMVTVSRAAEHYGFDSIWLCDHFLTVSPDDYVKDAGIGSQSAETGREPRPTSLPLLEGWTALTALARDTTRLRLGTSVLCNSYRHPSVLAKMAATLDVISEGRLDLGLGAGWFQREFEAYGIPFPPVGDRVSALAEALEVIRTVWTEPNPTFAGRFYTLNGAICDPPPIQRPHPPLWIGGEGDRVHRIAAKLAQGLNVRWWSPQQVSQRRGFLTRACESAGRDPSSLQLSVTVLLAPTDSAADEARIRLEFASIPASGLIVGHPDRCAERIREYLDGGVTHFLFTVPRVMESDYLHAIGRDIIPLLKSGSGLHDRCPRYGAVPGVDRLHRRRPSAGPRDGHRAGARRRIRYRAGRTHLSLCA</sequence>
<keyword evidence="3" id="KW-0560">Oxidoreductase</keyword>
<dbReference type="Pfam" id="PF00296">
    <property type="entry name" value="Bac_luciferase"/>
    <property type="match status" value="1"/>
</dbReference>
<dbReference type="Gene3D" id="3.20.20.30">
    <property type="entry name" value="Luciferase-like domain"/>
    <property type="match status" value="1"/>
</dbReference>
<keyword evidence="2" id="KW-0288">FMN</keyword>
<gene>
    <name evidence="6" type="ORF">NIIDMKKI_05660</name>
</gene>
<name>A0A7G1I2V6_MYCKA</name>
<keyword evidence="7" id="KW-1185">Reference proteome</keyword>
<proteinExistence type="predicted"/>
<dbReference type="PANTHER" id="PTHR42847:SF8">
    <property type="entry name" value="CONSERVED PROTEIN"/>
    <property type="match status" value="1"/>
</dbReference>
<dbReference type="InterPro" id="IPR050172">
    <property type="entry name" value="SsuD_RutA_monooxygenase"/>
</dbReference>
<dbReference type="InterPro" id="IPR019921">
    <property type="entry name" value="Lucif-like_OxRdtase_Rv2161c"/>
</dbReference>
<accession>A0A7G1I2V6</accession>
<dbReference type="EMBL" id="AP023343">
    <property type="protein sequence ID" value="BCI85360.1"/>
    <property type="molecule type" value="Genomic_DNA"/>
</dbReference>
<evidence type="ECO:0000259" key="5">
    <source>
        <dbReference type="Pfam" id="PF00296"/>
    </source>
</evidence>
<evidence type="ECO:0000313" key="7">
    <source>
        <dbReference type="Proteomes" id="UP000516380"/>
    </source>
</evidence>
<evidence type="ECO:0000256" key="3">
    <source>
        <dbReference type="ARBA" id="ARBA00023002"/>
    </source>
</evidence>
<dbReference type="PANTHER" id="PTHR42847">
    <property type="entry name" value="ALKANESULFONATE MONOOXYGENASE"/>
    <property type="match status" value="1"/>
</dbReference>
<protein>
    <submittedName>
        <fullName evidence="6">LLM class F420-dependent oxidoreductase</fullName>
    </submittedName>
</protein>
<dbReference type="GO" id="GO:0008726">
    <property type="term" value="F:alkanesulfonate monooxygenase activity"/>
    <property type="evidence" value="ECO:0007669"/>
    <property type="project" value="TreeGrafter"/>
</dbReference>
<evidence type="ECO:0000256" key="1">
    <source>
        <dbReference type="ARBA" id="ARBA00022630"/>
    </source>
</evidence>
<evidence type="ECO:0000256" key="4">
    <source>
        <dbReference type="ARBA" id="ARBA00023033"/>
    </source>
</evidence>